<keyword evidence="8" id="KW-0539">Nucleus</keyword>
<dbReference type="EMBL" id="HG994581">
    <property type="protein sequence ID" value="CAF2868663.1"/>
    <property type="molecule type" value="Genomic_DNA"/>
</dbReference>
<evidence type="ECO:0000256" key="4">
    <source>
        <dbReference type="ARBA" id="ARBA00022771"/>
    </source>
</evidence>
<comment type="subcellular location">
    <subcellularLocation>
        <location evidence="1">Nucleus</location>
    </subcellularLocation>
</comment>
<evidence type="ECO:0000313" key="11">
    <source>
        <dbReference type="Proteomes" id="UP000675881"/>
    </source>
</evidence>
<dbReference type="Gene3D" id="3.30.160.60">
    <property type="entry name" value="Classic Zinc Finger"/>
    <property type="match status" value="3"/>
</dbReference>
<evidence type="ECO:0000256" key="7">
    <source>
        <dbReference type="ARBA" id="ARBA00023163"/>
    </source>
</evidence>
<dbReference type="PROSITE" id="PS00028">
    <property type="entry name" value="ZINC_FINGER_C2H2_1"/>
    <property type="match status" value="6"/>
</dbReference>
<dbReference type="PROSITE" id="PS50157">
    <property type="entry name" value="ZINC_FINGER_C2H2_2"/>
    <property type="match status" value="5"/>
</dbReference>
<keyword evidence="6" id="KW-0805">Transcription regulation</keyword>
<feature type="domain" description="C2H2-type" evidence="9">
    <location>
        <begin position="42"/>
        <end position="70"/>
    </location>
</feature>
<reference evidence="10" key="1">
    <citation type="submission" date="2021-02" db="EMBL/GenBank/DDBJ databases">
        <authorList>
            <person name="Bekaert M."/>
        </authorList>
    </citation>
    <scope>NUCLEOTIDE SEQUENCE</scope>
    <source>
        <strain evidence="10">IoA-00</strain>
    </source>
</reference>
<dbReference type="SMART" id="SM00355">
    <property type="entry name" value="ZnF_C2H2"/>
    <property type="match status" value="8"/>
</dbReference>
<dbReference type="Pfam" id="PF00096">
    <property type="entry name" value="zf-C2H2"/>
    <property type="match status" value="4"/>
</dbReference>
<dbReference type="GO" id="GO:0008270">
    <property type="term" value="F:zinc ion binding"/>
    <property type="evidence" value="ECO:0007669"/>
    <property type="project" value="UniProtKB-KW"/>
</dbReference>
<dbReference type="InterPro" id="IPR050636">
    <property type="entry name" value="C2H2-ZF_domain-containing"/>
</dbReference>
<feature type="domain" description="C2H2-type" evidence="9">
    <location>
        <begin position="76"/>
        <end position="104"/>
    </location>
</feature>
<dbReference type="Proteomes" id="UP000675881">
    <property type="component" value="Chromosome 2"/>
</dbReference>
<keyword evidence="3" id="KW-0677">Repeat</keyword>
<evidence type="ECO:0000256" key="6">
    <source>
        <dbReference type="ARBA" id="ARBA00023015"/>
    </source>
</evidence>
<dbReference type="SUPFAM" id="SSF57667">
    <property type="entry name" value="beta-beta-alpha zinc fingers"/>
    <property type="match status" value="2"/>
</dbReference>
<dbReference type="GO" id="GO:0005634">
    <property type="term" value="C:nucleus"/>
    <property type="evidence" value="ECO:0007669"/>
    <property type="project" value="UniProtKB-SubCell"/>
</dbReference>
<dbReference type="OrthoDB" id="5860767at2759"/>
<feature type="domain" description="C2H2-type" evidence="9">
    <location>
        <begin position="255"/>
        <end position="283"/>
    </location>
</feature>
<feature type="domain" description="C2H2-type" evidence="9">
    <location>
        <begin position="136"/>
        <end position="164"/>
    </location>
</feature>
<keyword evidence="5" id="KW-0862">Zinc</keyword>
<keyword evidence="11" id="KW-1185">Reference proteome</keyword>
<dbReference type="InterPro" id="IPR013087">
    <property type="entry name" value="Znf_C2H2_type"/>
</dbReference>
<evidence type="ECO:0000259" key="9">
    <source>
        <dbReference type="PROSITE" id="PS50157"/>
    </source>
</evidence>
<accession>A0A7R8H4Y3</accession>
<evidence type="ECO:0000256" key="8">
    <source>
        <dbReference type="ARBA" id="ARBA00023242"/>
    </source>
</evidence>
<gene>
    <name evidence="10" type="ORF">LSAA_6791</name>
</gene>
<protein>
    <submittedName>
        <fullName evidence="10">KRAB</fullName>
    </submittedName>
</protein>
<dbReference type="AlphaFoldDB" id="A0A7R8H4Y3"/>
<evidence type="ECO:0000256" key="1">
    <source>
        <dbReference type="ARBA" id="ARBA00004123"/>
    </source>
</evidence>
<evidence type="ECO:0000313" key="10">
    <source>
        <dbReference type="EMBL" id="CAF2868663.1"/>
    </source>
</evidence>
<dbReference type="PANTHER" id="PTHR47772">
    <property type="entry name" value="ZINC FINGER PROTEIN 200"/>
    <property type="match status" value="1"/>
</dbReference>
<keyword evidence="2" id="KW-0479">Metal-binding</keyword>
<dbReference type="PANTHER" id="PTHR47772:SF13">
    <property type="entry name" value="GASTRULA ZINC FINGER PROTEIN XLCGF49.1-LIKE-RELATED"/>
    <property type="match status" value="1"/>
</dbReference>
<evidence type="ECO:0000256" key="5">
    <source>
        <dbReference type="ARBA" id="ARBA00022833"/>
    </source>
</evidence>
<sequence length="354" mass="40723">MGRTTLGKHPLRYACPYCDKKYTSRSGLLSHKNTIHLRRKPYRCEYCNEHFFTSASRVAHIHRWHSGAPRSQNSALGCSTCGQVFFSSPRLEEHMKTEHQISDPFSPFDLSREENKNSCIPFGRLAKNPNGIKESYTCLKCDLTFPLSEDLIRHLEDKHQPPNLGPFALHQLKEPVFSLETPTSRSDRLPPYSQPQKCCDRIFHEPLEIEIHKKYHHRHEQGAPSGSLYCNLCTRDFKDHESLSLHQSLYCGLSFLCNLCGKRYKNVGSYIKHVQIHHASEKRTADSTALESSYPQESSRLTCSKCGISFFDKRLYNLHMEQHVIHPMQACVKCPYNTSCSEDLKKSLPGEPRL</sequence>
<evidence type="ECO:0000256" key="3">
    <source>
        <dbReference type="ARBA" id="ARBA00022737"/>
    </source>
</evidence>
<evidence type="ECO:0000256" key="2">
    <source>
        <dbReference type="ARBA" id="ARBA00022723"/>
    </source>
</evidence>
<name>A0A7R8H4Y3_LEPSM</name>
<dbReference type="InterPro" id="IPR036236">
    <property type="entry name" value="Znf_C2H2_sf"/>
</dbReference>
<feature type="domain" description="C2H2-type" evidence="9">
    <location>
        <begin position="13"/>
        <end position="41"/>
    </location>
</feature>
<keyword evidence="4" id="KW-0863">Zinc-finger</keyword>
<keyword evidence="7" id="KW-0804">Transcription</keyword>
<organism evidence="10 11">
    <name type="scientific">Lepeophtheirus salmonis</name>
    <name type="common">Salmon louse</name>
    <name type="synonym">Caligus salmonis</name>
    <dbReference type="NCBI Taxonomy" id="72036"/>
    <lineage>
        <taxon>Eukaryota</taxon>
        <taxon>Metazoa</taxon>
        <taxon>Ecdysozoa</taxon>
        <taxon>Arthropoda</taxon>
        <taxon>Crustacea</taxon>
        <taxon>Multicrustacea</taxon>
        <taxon>Hexanauplia</taxon>
        <taxon>Copepoda</taxon>
        <taxon>Siphonostomatoida</taxon>
        <taxon>Caligidae</taxon>
        <taxon>Lepeophtheirus</taxon>
    </lineage>
</organism>
<proteinExistence type="predicted"/>